<dbReference type="Gene3D" id="2.40.170.20">
    <property type="entry name" value="TonB-dependent receptor, beta-barrel domain"/>
    <property type="match status" value="1"/>
</dbReference>
<evidence type="ECO:0000313" key="18">
    <source>
        <dbReference type="EMBL" id="MDR6510968.1"/>
    </source>
</evidence>
<feature type="domain" description="TonB-dependent receptor-like beta-barrel" evidence="16">
    <location>
        <begin position="346"/>
        <end position="745"/>
    </location>
</feature>
<keyword evidence="6 15" id="KW-0732">Signal</keyword>
<keyword evidence="18" id="KW-0675">Receptor</keyword>
<evidence type="ECO:0000256" key="5">
    <source>
        <dbReference type="ARBA" id="ARBA00022692"/>
    </source>
</evidence>
<evidence type="ECO:0000256" key="3">
    <source>
        <dbReference type="ARBA" id="ARBA00022452"/>
    </source>
</evidence>
<dbReference type="InterPro" id="IPR039426">
    <property type="entry name" value="TonB-dep_rcpt-like"/>
</dbReference>
<keyword evidence="3 12" id="KW-1134">Transmembrane beta strand</keyword>
<evidence type="ECO:0000256" key="2">
    <source>
        <dbReference type="ARBA" id="ARBA00022448"/>
    </source>
</evidence>
<organism evidence="18 19">
    <name type="scientific">Novosphingobium capsulatum</name>
    <dbReference type="NCBI Taxonomy" id="13688"/>
    <lineage>
        <taxon>Bacteria</taxon>
        <taxon>Pseudomonadati</taxon>
        <taxon>Pseudomonadota</taxon>
        <taxon>Alphaproteobacteria</taxon>
        <taxon>Sphingomonadales</taxon>
        <taxon>Sphingomonadaceae</taxon>
        <taxon>Novosphingobium</taxon>
    </lineage>
</organism>
<dbReference type="PANTHER" id="PTHR32552:SF81">
    <property type="entry name" value="TONB-DEPENDENT OUTER MEMBRANE RECEPTOR"/>
    <property type="match status" value="1"/>
</dbReference>
<keyword evidence="5 12" id="KW-0812">Transmembrane</keyword>
<accession>A0ABU1MKW2</accession>
<name>A0ABU1MKW2_9SPHN</name>
<feature type="chain" id="PRO_5046157746" evidence="15">
    <location>
        <begin position="35"/>
        <end position="782"/>
    </location>
</feature>
<keyword evidence="11 12" id="KW-0998">Cell outer membrane</keyword>
<keyword evidence="10 12" id="KW-0472">Membrane</keyword>
<dbReference type="InterPro" id="IPR036942">
    <property type="entry name" value="Beta-barrel_TonB_sf"/>
</dbReference>
<reference evidence="18 19" key="1">
    <citation type="submission" date="2023-07" db="EMBL/GenBank/DDBJ databases">
        <title>Sorghum-associated microbial communities from plants grown in Nebraska, USA.</title>
        <authorList>
            <person name="Schachtman D."/>
        </authorList>
    </citation>
    <scope>NUCLEOTIDE SEQUENCE [LARGE SCALE GENOMIC DNA]</scope>
    <source>
        <strain evidence="18 19">DS1027</strain>
    </source>
</reference>
<dbReference type="SUPFAM" id="SSF56935">
    <property type="entry name" value="Porins"/>
    <property type="match status" value="1"/>
</dbReference>
<evidence type="ECO:0000256" key="1">
    <source>
        <dbReference type="ARBA" id="ARBA00004571"/>
    </source>
</evidence>
<evidence type="ECO:0000313" key="19">
    <source>
        <dbReference type="Proteomes" id="UP001184150"/>
    </source>
</evidence>
<keyword evidence="8" id="KW-0406">Ion transport</keyword>
<dbReference type="EMBL" id="JAVDRD010000004">
    <property type="protein sequence ID" value="MDR6510968.1"/>
    <property type="molecule type" value="Genomic_DNA"/>
</dbReference>
<evidence type="ECO:0000256" key="9">
    <source>
        <dbReference type="ARBA" id="ARBA00023077"/>
    </source>
</evidence>
<evidence type="ECO:0000256" key="12">
    <source>
        <dbReference type="PROSITE-ProRule" id="PRU01360"/>
    </source>
</evidence>
<keyword evidence="2 12" id="KW-0813">Transport</keyword>
<evidence type="ECO:0000256" key="10">
    <source>
        <dbReference type="ARBA" id="ARBA00023136"/>
    </source>
</evidence>
<dbReference type="InterPro" id="IPR010917">
    <property type="entry name" value="TonB_rcpt_CS"/>
</dbReference>
<dbReference type="Pfam" id="PF00593">
    <property type="entry name" value="TonB_dep_Rec_b-barrel"/>
    <property type="match status" value="1"/>
</dbReference>
<keyword evidence="4" id="KW-0410">Iron transport</keyword>
<dbReference type="Pfam" id="PF07715">
    <property type="entry name" value="Plug"/>
    <property type="match status" value="1"/>
</dbReference>
<proteinExistence type="inferred from homology"/>
<dbReference type="PANTHER" id="PTHR32552">
    <property type="entry name" value="FERRICHROME IRON RECEPTOR-RELATED"/>
    <property type="match status" value="1"/>
</dbReference>
<evidence type="ECO:0000256" key="14">
    <source>
        <dbReference type="RuleBase" id="RU003357"/>
    </source>
</evidence>
<dbReference type="CDD" id="cd01347">
    <property type="entry name" value="ligand_gated_channel"/>
    <property type="match status" value="1"/>
</dbReference>
<comment type="similarity">
    <text evidence="12 14">Belongs to the TonB-dependent receptor family.</text>
</comment>
<keyword evidence="19" id="KW-1185">Reference proteome</keyword>
<dbReference type="PROSITE" id="PS52016">
    <property type="entry name" value="TONB_DEPENDENT_REC_3"/>
    <property type="match status" value="1"/>
</dbReference>
<keyword evidence="9 14" id="KW-0798">TonB box</keyword>
<evidence type="ECO:0000256" key="11">
    <source>
        <dbReference type="ARBA" id="ARBA00023237"/>
    </source>
</evidence>
<evidence type="ECO:0000256" key="4">
    <source>
        <dbReference type="ARBA" id="ARBA00022496"/>
    </source>
</evidence>
<evidence type="ECO:0000256" key="8">
    <source>
        <dbReference type="ARBA" id="ARBA00023065"/>
    </source>
</evidence>
<dbReference type="Proteomes" id="UP001184150">
    <property type="component" value="Unassembled WGS sequence"/>
</dbReference>
<comment type="caution">
    <text evidence="18">The sequence shown here is derived from an EMBL/GenBank/DDBJ whole genome shotgun (WGS) entry which is preliminary data.</text>
</comment>
<dbReference type="RefSeq" id="WP_168352148.1">
    <property type="nucleotide sequence ID" value="NZ_JAVDRD010000004.1"/>
</dbReference>
<evidence type="ECO:0000256" key="15">
    <source>
        <dbReference type="SAM" id="SignalP"/>
    </source>
</evidence>
<feature type="signal peptide" evidence="15">
    <location>
        <begin position="1"/>
        <end position="34"/>
    </location>
</feature>
<keyword evidence="7" id="KW-0408">Iron</keyword>
<evidence type="ECO:0000256" key="13">
    <source>
        <dbReference type="PROSITE-ProRule" id="PRU10144"/>
    </source>
</evidence>
<dbReference type="InterPro" id="IPR000531">
    <property type="entry name" value="Beta-barrel_TonB"/>
</dbReference>
<evidence type="ECO:0000259" key="16">
    <source>
        <dbReference type="Pfam" id="PF00593"/>
    </source>
</evidence>
<sequence length="782" mass="85186">MGRSTKTNRMIGAASATAPMALIVAALLPGHALGQTAPAAAGQTTPVSSQSGAVGQGDIVVTAQRRSENIQDVPITIEAFSGDSLKKLGVEAAADLGKIATNVVVSLPQGAGNQPAITIRGIGLNVNNSNNSGPNGIYVDEFYLSAPTSQAFAMFDLDRVEVLKGPQGTLYGRNTSGGAINFITAKPTNTFEGYLDARYGNFDTSQISGAVSGPLSDTLSARFAFVRNYSEGYNYNTFLNRRQNGADDESFRASLLYKPTPDLRILVVGHVSHVDRLPDNYAHLGAFEPGSVETGSPVVCSVAATYASQCVDIYNQPSDPKRYSIASSRTEHLKVTDRGVVGRIEWSPGTITVTSVTGYNYNQRFLPEDSDSSPYRELEVNWGNNSNEFTQELRVNQTKENYNWVAGVYYLHERLNQNQDYALLLDIDRFYGPGAGDGLASRQFARNTQVTDAYAAFGQGEYNLTRTLRLVLGGRFTHERRSFLFNSQVQYQSGGMDNFTPLAQVADSTSRLQNSAFSYRIGLNFKPMPGVLAYATLTTGFKGGDFNGGFLSPDPAQAAYQQRPVKPEKVTTYEVGIKTTFLDRAVTFNAALFYNDYRDMQLFALVPSPIGPLNLAANAEKARTYGADIDLTVRPVRNLTLSAQVGLLNTKLVRFLLVADPTVPDYSGNQLAFSPKLSTFLQAQYHIPIGESQAIDLQYSATYKGRQFLDATNDPYTTQQAYWTQDARVALTISQLELSAFVRNLGNTYYATAAFNSISPFGYVQPNYAPPRTYGVGAKINF</sequence>
<dbReference type="InterPro" id="IPR012910">
    <property type="entry name" value="Plug_dom"/>
</dbReference>
<evidence type="ECO:0000256" key="6">
    <source>
        <dbReference type="ARBA" id="ARBA00022729"/>
    </source>
</evidence>
<gene>
    <name evidence="18" type="ORF">J2792_001840</name>
</gene>
<feature type="domain" description="TonB-dependent receptor plug" evidence="17">
    <location>
        <begin position="70"/>
        <end position="179"/>
    </location>
</feature>
<feature type="short sequence motif" description="TonB C-terminal box" evidence="13">
    <location>
        <begin position="765"/>
        <end position="782"/>
    </location>
</feature>
<evidence type="ECO:0000259" key="17">
    <source>
        <dbReference type="Pfam" id="PF07715"/>
    </source>
</evidence>
<dbReference type="PROSITE" id="PS01156">
    <property type="entry name" value="TONB_DEPENDENT_REC_2"/>
    <property type="match status" value="1"/>
</dbReference>
<protein>
    <submittedName>
        <fullName evidence="18">Iron complex outermembrane receptor protein</fullName>
    </submittedName>
</protein>
<evidence type="ECO:0000256" key="7">
    <source>
        <dbReference type="ARBA" id="ARBA00023004"/>
    </source>
</evidence>
<comment type="subcellular location">
    <subcellularLocation>
        <location evidence="1 12">Cell outer membrane</location>
        <topology evidence="1 12">Multi-pass membrane protein</topology>
    </subcellularLocation>
</comment>